<protein>
    <submittedName>
        <fullName evidence="2">Uncharacterized protein</fullName>
    </submittedName>
</protein>
<feature type="compositionally biased region" description="Basic and acidic residues" evidence="1">
    <location>
        <begin position="45"/>
        <end position="57"/>
    </location>
</feature>
<feature type="region of interest" description="Disordered" evidence="1">
    <location>
        <begin position="38"/>
        <end position="68"/>
    </location>
</feature>
<comment type="caution">
    <text evidence="2">The sequence shown here is derived from an EMBL/GenBank/DDBJ whole genome shotgun (WGS) entry which is preliminary data.</text>
</comment>
<evidence type="ECO:0000313" key="3">
    <source>
        <dbReference type="Proteomes" id="UP000266743"/>
    </source>
</evidence>
<dbReference type="AlphaFoldDB" id="A0A3L6L692"/>
<name>A0A3L6L692_9TRYP</name>
<sequence length="68" mass="7278">MMSLMLGPEHAQACVPVKESGGYWLVHLLIFLRSHKSDLGAGKSGRKDGEGFEKEDAVSDGDCCGAVR</sequence>
<evidence type="ECO:0000313" key="2">
    <source>
        <dbReference type="EMBL" id="RHW71656.1"/>
    </source>
</evidence>
<reference evidence="2 3" key="1">
    <citation type="submission" date="2018-09" db="EMBL/GenBank/DDBJ databases">
        <title>whole genome sequence of T. equiperdum IVM-t1 strain.</title>
        <authorList>
            <person name="Suganuma K."/>
        </authorList>
    </citation>
    <scope>NUCLEOTIDE SEQUENCE [LARGE SCALE GENOMIC DNA]</scope>
    <source>
        <strain evidence="2 3">IVM-t1</strain>
    </source>
</reference>
<organism evidence="2 3">
    <name type="scientific">Trypanosoma brucei equiperdum</name>
    <dbReference type="NCBI Taxonomy" id="630700"/>
    <lineage>
        <taxon>Eukaryota</taxon>
        <taxon>Discoba</taxon>
        <taxon>Euglenozoa</taxon>
        <taxon>Kinetoplastea</taxon>
        <taxon>Metakinetoplastina</taxon>
        <taxon>Trypanosomatida</taxon>
        <taxon>Trypanosomatidae</taxon>
        <taxon>Trypanosoma</taxon>
    </lineage>
</organism>
<dbReference type="EMBL" id="QSBY01000007">
    <property type="protein sequence ID" value="RHW71656.1"/>
    <property type="molecule type" value="Genomic_DNA"/>
</dbReference>
<evidence type="ECO:0000256" key="1">
    <source>
        <dbReference type="SAM" id="MobiDB-lite"/>
    </source>
</evidence>
<proteinExistence type="predicted"/>
<dbReference type="Proteomes" id="UP000266743">
    <property type="component" value="Chromosome 7"/>
</dbReference>
<accession>A0A3L6L692</accession>
<gene>
    <name evidence="2" type="ORF">DPX39_070082300</name>
</gene>